<dbReference type="eggNOG" id="ENOG50340UD">
    <property type="taxonomic scope" value="Bacteria"/>
</dbReference>
<evidence type="ECO:0000259" key="1">
    <source>
        <dbReference type="PROSITE" id="PS50022"/>
    </source>
</evidence>
<dbReference type="RefSeq" id="WP_024566377.1">
    <property type="nucleotide sequence ID" value="NZ_CP007547.1"/>
</dbReference>
<reference evidence="2" key="2">
    <citation type="journal article" date="2015" name="Genome Biol. Evol.">
        <title>Complete Genome Sequence and Transcriptomic Analysis of the Novel Pathogen Elizabethkingia anophelis in Response to Oxidative Stress.</title>
        <authorList>
            <person name="Li Y."/>
            <person name="Liu Y."/>
            <person name="Chew S.C."/>
            <person name="Tay M."/>
            <person name="Salido M.M."/>
            <person name="Teo J."/>
            <person name="Lauro F.M."/>
            <person name="Givskov M."/>
            <person name="Yang L."/>
        </authorList>
    </citation>
    <scope>NUCLEOTIDE SEQUENCE</scope>
    <source>
        <strain evidence="2">NUHP1</strain>
    </source>
</reference>
<dbReference type="SUPFAM" id="SSF49785">
    <property type="entry name" value="Galactose-binding domain-like"/>
    <property type="match status" value="1"/>
</dbReference>
<dbReference type="Gene3D" id="2.60.40.1740">
    <property type="entry name" value="hypothetical protein (bacova_03559)"/>
    <property type="match status" value="2"/>
</dbReference>
<dbReference type="InterPro" id="IPR013728">
    <property type="entry name" value="BT_3987-like_N"/>
</dbReference>
<reference evidence="2" key="1">
    <citation type="journal article" date="2013" name="Lancet">
        <title>First case of E anophelis outbreak in an intensive-care unit.</title>
        <authorList>
            <person name="Teo J."/>
            <person name="Tan S.Y."/>
            <person name="Tay M."/>
            <person name="Ding Y."/>
            <person name="Kjelleberg S."/>
            <person name="Givskov M."/>
            <person name="Lin R.T."/>
            <person name="Yang L."/>
        </authorList>
    </citation>
    <scope>NUCLEOTIDE SEQUENCE [LARGE SCALE GENOMIC DNA]</scope>
    <source>
        <strain evidence="2">NUHP1</strain>
    </source>
</reference>
<evidence type="ECO:0000313" key="2">
    <source>
        <dbReference type="EMBL" id="AIL47323.1"/>
    </source>
</evidence>
<dbReference type="InterPro" id="IPR008979">
    <property type="entry name" value="Galactose-bd-like_sf"/>
</dbReference>
<dbReference type="PROSITE" id="PS51257">
    <property type="entry name" value="PROKAR_LIPOPROTEIN"/>
    <property type="match status" value="1"/>
</dbReference>
<dbReference type="Gene3D" id="2.60.120.260">
    <property type="entry name" value="Galactose-binding domain-like"/>
    <property type="match status" value="1"/>
</dbReference>
<dbReference type="Pfam" id="PF08522">
    <property type="entry name" value="BT_3987-like_N"/>
    <property type="match status" value="2"/>
</dbReference>
<dbReference type="HOGENOM" id="CLU_578398_0_0_10"/>
<evidence type="ECO:0000313" key="3">
    <source>
        <dbReference type="Proteomes" id="UP000028933"/>
    </source>
</evidence>
<proteinExistence type="predicted"/>
<dbReference type="PROSITE" id="PS50022">
    <property type="entry name" value="FA58C_3"/>
    <property type="match status" value="1"/>
</dbReference>
<name>A0A077ELG8_9FLAO</name>
<protein>
    <submittedName>
        <fullName evidence="2">Exo-alpha sialidase</fullName>
    </submittedName>
</protein>
<dbReference type="AlphaFoldDB" id="A0A077ELG8"/>
<dbReference type="Pfam" id="PF00754">
    <property type="entry name" value="F5_F8_type_C"/>
    <property type="match status" value="1"/>
</dbReference>
<dbReference type="STRING" id="1338011.BD94_3548"/>
<dbReference type="Proteomes" id="UP000028933">
    <property type="component" value="Chromosome"/>
</dbReference>
<sequence>MKSYKITTYNICILFLWSLLLFSCREDETTSNSSKDALQVYLQANNNKDQAIISAPVSILQGKFVADNSDLFFAVATREVSKNTQLTVIPDSDPALIERYKKQYGKTLPLLPQGSYSLPEKINIPAGKSISEKMLAITWKDPSVLKDKNATYLLPVSIKSMDNKDATLTSNRNTIFVEVRFAEVSYSLRTKTGTTSEDVILKKAGNTVIIQGTNPILSASLNTTINVDLPIKVSIDNSLVSTYNTTNGTQFQILPENTYKLSTTTLNIPKNNISSNELEIQFTDTMSQLDITKQYLLPVKSTSQINLPTTNDVVYLKISISVNNINSNIPATGTIIDRNNWSVQANSEYDIENTATMMLDGDNRTGWLAGSGENATVILDMGQSNMLKGFSIIPTYFYGSYPLFPSSIVVYTSNDGINWARQGIYENDTAAGGNPQNPYTGWITFIEPVNARYVKFDEIESFAGIGELNAIK</sequence>
<gene>
    <name evidence="2" type="ORF">BD94_3548</name>
</gene>
<organism evidence="2 3">
    <name type="scientific">Elizabethkingia anophelis NUHP1</name>
    <dbReference type="NCBI Taxonomy" id="1338011"/>
    <lineage>
        <taxon>Bacteria</taxon>
        <taxon>Pseudomonadati</taxon>
        <taxon>Bacteroidota</taxon>
        <taxon>Flavobacteriia</taxon>
        <taxon>Flavobacteriales</taxon>
        <taxon>Weeksellaceae</taxon>
        <taxon>Elizabethkingia</taxon>
    </lineage>
</organism>
<dbReference type="InterPro" id="IPR000421">
    <property type="entry name" value="FA58C"/>
</dbReference>
<feature type="domain" description="F5/8 type C" evidence="1">
    <location>
        <begin position="327"/>
        <end position="472"/>
    </location>
</feature>
<dbReference type="KEGG" id="eao:BD94_3548"/>
<accession>A0A077ELG8</accession>
<dbReference type="EMBL" id="CP007547">
    <property type="protein sequence ID" value="AIL47323.1"/>
    <property type="molecule type" value="Genomic_DNA"/>
</dbReference>